<dbReference type="EMBL" id="GBRH01200362">
    <property type="protein sequence ID" value="JAD97533.1"/>
    <property type="molecule type" value="Transcribed_RNA"/>
</dbReference>
<reference evidence="1" key="1">
    <citation type="submission" date="2014-09" db="EMBL/GenBank/DDBJ databases">
        <authorList>
            <person name="Magalhaes I.L.F."/>
            <person name="Oliveira U."/>
            <person name="Santos F.R."/>
            <person name="Vidigal T.H.D.A."/>
            <person name="Brescovit A.D."/>
            <person name="Santos A.J."/>
        </authorList>
    </citation>
    <scope>NUCLEOTIDE SEQUENCE</scope>
    <source>
        <tissue evidence="1">Shoot tissue taken approximately 20 cm above the soil surface</tissue>
    </source>
</reference>
<accession>A0A0A9EEV5</accession>
<proteinExistence type="predicted"/>
<sequence>MNETTSALKKNELTSEFWLVRVFFHDLDNKTFIWHTQRHKYVHVSCL</sequence>
<reference evidence="1" key="2">
    <citation type="journal article" date="2015" name="Data Brief">
        <title>Shoot transcriptome of the giant reed, Arundo donax.</title>
        <authorList>
            <person name="Barrero R.A."/>
            <person name="Guerrero F.D."/>
            <person name="Moolhuijzen P."/>
            <person name="Goolsby J.A."/>
            <person name="Tidwell J."/>
            <person name="Bellgard S.E."/>
            <person name="Bellgard M.I."/>
        </authorList>
    </citation>
    <scope>NUCLEOTIDE SEQUENCE</scope>
    <source>
        <tissue evidence="1">Shoot tissue taken approximately 20 cm above the soil surface</tissue>
    </source>
</reference>
<name>A0A0A9EEV5_ARUDO</name>
<protein>
    <submittedName>
        <fullName evidence="1">Uncharacterized protein</fullName>
    </submittedName>
</protein>
<evidence type="ECO:0000313" key="1">
    <source>
        <dbReference type="EMBL" id="JAD97533.1"/>
    </source>
</evidence>
<dbReference type="AlphaFoldDB" id="A0A0A9EEV5"/>
<organism evidence="1">
    <name type="scientific">Arundo donax</name>
    <name type="common">Giant reed</name>
    <name type="synonym">Donax arundinaceus</name>
    <dbReference type="NCBI Taxonomy" id="35708"/>
    <lineage>
        <taxon>Eukaryota</taxon>
        <taxon>Viridiplantae</taxon>
        <taxon>Streptophyta</taxon>
        <taxon>Embryophyta</taxon>
        <taxon>Tracheophyta</taxon>
        <taxon>Spermatophyta</taxon>
        <taxon>Magnoliopsida</taxon>
        <taxon>Liliopsida</taxon>
        <taxon>Poales</taxon>
        <taxon>Poaceae</taxon>
        <taxon>PACMAD clade</taxon>
        <taxon>Arundinoideae</taxon>
        <taxon>Arundineae</taxon>
        <taxon>Arundo</taxon>
    </lineage>
</organism>